<dbReference type="Gene3D" id="3.30.160.60">
    <property type="entry name" value="Classic Zinc Finger"/>
    <property type="match status" value="1"/>
</dbReference>
<dbReference type="OrthoDB" id="426657at2759"/>
<evidence type="ECO:0000256" key="4">
    <source>
        <dbReference type="ARBA" id="ARBA00022833"/>
    </source>
</evidence>
<evidence type="ECO:0000313" key="12">
    <source>
        <dbReference type="Ensembl" id="ENSMALP00000025762.1"/>
    </source>
</evidence>
<evidence type="ECO:0000256" key="3">
    <source>
        <dbReference type="ARBA" id="ARBA00022771"/>
    </source>
</evidence>
<evidence type="ECO:0000259" key="11">
    <source>
        <dbReference type="PROSITE" id="PS50188"/>
    </source>
</evidence>
<evidence type="ECO:0000256" key="6">
    <source>
        <dbReference type="PROSITE-ProRule" id="PRU00024"/>
    </source>
</evidence>
<dbReference type="PROSITE" id="PS50089">
    <property type="entry name" value="ZF_RING_2"/>
    <property type="match status" value="1"/>
</dbReference>
<dbReference type="SUPFAM" id="SSF57845">
    <property type="entry name" value="B-box zinc-binding domain"/>
    <property type="match status" value="1"/>
</dbReference>
<dbReference type="GeneID" id="109964423"/>
<dbReference type="KEGG" id="malb:109964423"/>
<dbReference type="InterPro" id="IPR000315">
    <property type="entry name" value="Znf_B-box"/>
</dbReference>
<keyword evidence="2" id="KW-0479">Metal-binding</keyword>
<feature type="domain" description="B30.2/SPRY" evidence="11">
    <location>
        <begin position="320"/>
        <end position="520"/>
    </location>
</feature>
<dbReference type="PANTHER" id="PTHR25465">
    <property type="entry name" value="B-BOX DOMAIN CONTAINING"/>
    <property type="match status" value="1"/>
</dbReference>
<dbReference type="PANTHER" id="PTHR25465:SF14">
    <property type="entry name" value="E3 UBIQUITIN-PROTEIN LIGASE TRIM65"/>
    <property type="match status" value="1"/>
</dbReference>
<keyword evidence="4" id="KW-0862">Zinc</keyword>
<dbReference type="InterPro" id="IPR013083">
    <property type="entry name" value="Znf_RING/FYVE/PHD"/>
</dbReference>
<dbReference type="Gene3D" id="3.30.40.10">
    <property type="entry name" value="Zinc/RING finger domain, C3HC4 (zinc finger)"/>
    <property type="match status" value="1"/>
</dbReference>
<dbReference type="InterPro" id="IPR001841">
    <property type="entry name" value="Znf_RING"/>
</dbReference>
<dbReference type="AlphaFoldDB" id="A0A3Q3KAM4"/>
<dbReference type="SMART" id="SM00336">
    <property type="entry name" value="BBOX"/>
    <property type="match status" value="1"/>
</dbReference>
<dbReference type="GO" id="GO:0005737">
    <property type="term" value="C:cytoplasm"/>
    <property type="evidence" value="ECO:0007669"/>
    <property type="project" value="UniProtKB-ARBA"/>
</dbReference>
<dbReference type="InterPro" id="IPR027370">
    <property type="entry name" value="Znf-RING_euk"/>
</dbReference>
<dbReference type="PROSITE" id="PS00518">
    <property type="entry name" value="ZF_RING_1"/>
    <property type="match status" value="1"/>
</dbReference>
<dbReference type="Ensembl" id="ENSMALT00000026238.1">
    <property type="protein sequence ID" value="ENSMALP00000025762.1"/>
    <property type="gene ID" value="ENSMALG00000017920.1"/>
</dbReference>
<reference evidence="12" key="2">
    <citation type="submission" date="2025-09" db="UniProtKB">
        <authorList>
            <consortium name="Ensembl"/>
        </authorList>
    </citation>
    <scope>IDENTIFICATION</scope>
</reference>
<feature type="coiled-coil region" evidence="7">
    <location>
        <begin position="220"/>
        <end position="247"/>
    </location>
</feature>
<keyword evidence="1" id="KW-0399">Innate immunity</keyword>
<evidence type="ECO:0000256" key="1">
    <source>
        <dbReference type="ARBA" id="ARBA00022588"/>
    </source>
</evidence>
<dbReference type="InterPro" id="IPR017907">
    <property type="entry name" value="Znf_RING_CS"/>
</dbReference>
<dbReference type="InterPro" id="IPR006574">
    <property type="entry name" value="PRY"/>
</dbReference>
<evidence type="ECO:0000256" key="5">
    <source>
        <dbReference type="ARBA" id="ARBA00022859"/>
    </source>
</evidence>
<dbReference type="GO" id="GO:0045087">
    <property type="term" value="P:innate immune response"/>
    <property type="evidence" value="ECO:0007669"/>
    <property type="project" value="UniProtKB-KW"/>
</dbReference>
<reference evidence="12" key="1">
    <citation type="submission" date="2025-08" db="UniProtKB">
        <authorList>
            <consortium name="Ensembl"/>
        </authorList>
    </citation>
    <scope>IDENTIFICATION</scope>
</reference>
<evidence type="ECO:0000256" key="8">
    <source>
        <dbReference type="SAM" id="MobiDB-lite"/>
    </source>
</evidence>
<dbReference type="SUPFAM" id="SSF57850">
    <property type="entry name" value="RING/U-box"/>
    <property type="match status" value="1"/>
</dbReference>
<protein>
    <recommendedName>
        <fullName evidence="14">Tripartite motif containing 16</fullName>
    </recommendedName>
</protein>
<feature type="domain" description="B box-type" evidence="10">
    <location>
        <begin position="103"/>
        <end position="143"/>
    </location>
</feature>
<dbReference type="SMART" id="SM00184">
    <property type="entry name" value="RING"/>
    <property type="match status" value="1"/>
</dbReference>
<evidence type="ECO:0000313" key="13">
    <source>
        <dbReference type="Proteomes" id="UP000261600"/>
    </source>
</evidence>
<name>A0A3Q3KAM4_MONAL</name>
<dbReference type="Proteomes" id="UP000261600">
    <property type="component" value="Unplaced"/>
</dbReference>
<dbReference type="SMART" id="SM00449">
    <property type="entry name" value="SPRY"/>
    <property type="match status" value="1"/>
</dbReference>
<dbReference type="InterPro" id="IPR058030">
    <property type="entry name" value="TRIM8/14/16/25/29/45/65_CC"/>
</dbReference>
<dbReference type="PROSITE" id="PS50119">
    <property type="entry name" value="ZF_BBOX"/>
    <property type="match status" value="1"/>
</dbReference>
<dbReference type="PRINTS" id="PR01407">
    <property type="entry name" value="BUTYPHLNCDUF"/>
</dbReference>
<dbReference type="InterPro" id="IPR051051">
    <property type="entry name" value="E3_ubiq-ligase_TRIM/RNF"/>
</dbReference>
<keyword evidence="13" id="KW-1185">Reference proteome</keyword>
<dbReference type="InterPro" id="IPR003879">
    <property type="entry name" value="Butyrophylin_SPRY"/>
</dbReference>
<dbReference type="InterPro" id="IPR013320">
    <property type="entry name" value="ConA-like_dom_sf"/>
</dbReference>
<dbReference type="InterPro" id="IPR001870">
    <property type="entry name" value="B30.2/SPRY"/>
</dbReference>
<dbReference type="Gene3D" id="2.60.120.920">
    <property type="match status" value="1"/>
</dbReference>
<dbReference type="GO" id="GO:0008270">
    <property type="term" value="F:zinc ion binding"/>
    <property type="evidence" value="ECO:0007669"/>
    <property type="project" value="UniProtKB-KW"/>
</dbReference>
<accession>A0A3Q3KAM4</accession>
<dbReference type="InterPro" id="IPR043136">
    <property type="entry name" value="B30.2/SPRY_sf"/>
</dbReference>
<dbReference type="Pfam" id="PF13445">
    <property type="entry name" value="zf-RING_UBOX"/>
    <property type="match status" value="1"/>
</dbReference>
<organism evidence="12 13">
    <name type="scientific">Monopterus albus</name>
    <name type="common">Swamp eel</name>
    <dbReference type="NCBI Taxonomy" id="43700"/>
    <lineage>
        <taxon>Eukaryota</taxon>
        <taxon>Metazoa</taxon>
        <taxon>Chordata</taxon>
        <taxon>Craniata</taxon>
        <taxon>Vertebrata</taxon>
        <taxon>Euteleostomi</taxon>
        <taxon>Actinopterygii</taxon>
        <taxon>Neopterygii</taxon>
        <taxon>Teleostei</taxon>
        <taxon>Neoteleostei</taxon>
        <taxon>Acanthomorphata</taxon>
        <taxon>Anabantaria</taxon>
        <taxon>Synbranchiformes</taxon>
        <taxon>Synbranchidae</taxon>
        <taxon>Monopterus</taxon>
    </lineage>
</organism>
<evidence type="ECO:0000256" key="7">
    <source>
        <dbReference type="SAM" id="Coils"/>
    </source>
</evidence>
<feature type="coiled-coil region" evidence="7">
    <location>
        <begin position="140"/>
        <end position="185"/>
    </location>
</feature>
<proteinExistence type="predicted"/>
<keyword evidence="3 6" id="KW-0863">Zinc-finger</keyword>
<keyword evidence="7" id="KW-0175">Coiled coil</keyword>
<evidence type="ECO:0000256" key="2">
    <source>
        <dbReference type="ARBA" id="ARBA00022723"/>
    </source>
</evidence>
<feature type="region of interest" description="Disordered" evidence="8">
    <location>
        <begin position="80"/>
        <end position="103"/>
    </location>
</feature>
<evidence type="ECO:0000259" key="9">
    <source>
        <dbReference type="PROSITE" id="PS50089"/>
    </source>
</evidence>
<dbReference type="SUPFAM" id="SSF49899">
    <property type="entry name" value="Concanavalin A-like lectins/glucanases"/>
    <property type="match status" value="1"/>
</dbReference>
<dbReference type="Pfam" id="PF00643">
    <property type="entry name" value="zf-B_box"/>
    <property type="match status" value="1"/>
</dbReference>
<dbReference type="RefSeq" id="XP_020463378.1">
    <property type="nucleotide sequence ID" value="XM_020607722.1"/>
</dbReference>
<dbReference type="Pfam" id="PF13765">
    <property type="entry name" value="PRY"/>
    <property type="match status" value="1"/>
</dbReference>
<dbReference type="Pfam" id="PF25600">
    <property type="entry name" value="TRIM_CC"/>
    <property type="match status" value="1"/>
</dbReference>
<dbReference type="CDD" id="cd19769">
    <property type="entry name" value="Bbox2_TRIM16-like"/>
    <property type="match status" value="1"/>
</dbReference>
<dbReference type="SMART" id="SM00589">
    <property type="entry name" value="PRY"/>
    <property type="match status" value="1"/>
</dbReference>
<sequence length="520" mass="59638">MAEARIPVSMNHLRCRICQQVLRDPATVPCGHNFCMRCIQDRWDQDQRQKRPRKCPECGHSFPSRPQLILNTTLANLVTDTQRDSNGREKRKRPRTCSETETSEKTLCPRHNRPLDAYCRTDETIFCLTCASAEHGGHEIVSIEDERKRKQEELAGIQTESRQLLEKQEKKWKSILEQIEEEAEKTDNYCESIIVGGIESLQDRYLSVKRLIGEQKQVAAAQVTISLQTLEAKMERVKKRDTELDRLAQTESDIHFLQEWPSLQRLFEEDGGEEVLEAPPLPFEFTKRAVEKFGKQLEEFCDKEFPSISQIGPPGVIGTPVGQNEEPKTRAEFLQYACELTLDPATANEDLVISEGDKEVKLSPQTFKSPSNHCPERFIRRRQVLCREGLQVERCYYEIEVEGDKAEIALTYKRIDRRSSTRLSAFGANANSWSLDRSTKYSVSHSGKSVELTEDPCHDRIGVYLKFKEGTVSFYEVSDSDSMIFLYKTEAKFTEPLYPGFWLGEKGCIRICDLTQGRGS</sequence>
<dbReference type="Pfam" id="PF00622">
    <property type="entry name" value="SPRY"/>
    <property type="match status" value="1"/>
</dbReference>
<evidence type="ECO:0008006" key="14">
    <source>
        <dbReference type="Google" id="ProtNLM"/>
    </source>
</evidence>
<dbReference type="InterPro" id="IPR003877">
    <property type="entry name" value="SPRY_dom"/>
</dbReference>
<dbReference type="PROSITE" id="PS50188">
    <property type="entry name" value="B302_SPRY"/>
    <property type="match status" value="1"/>
</dbReference>
<feature type="domain" description="RING-type" evidence="9">
    <location>
        <begin position="15"/>
        <end position="58"/>
    </location>
</feature>
<keyword evidence="5" id="KW-0391">Immunity</keyword>
<evidence type="ECO:0000259" key="10">
    <source>
        <dbReference type="PROSITE" id="PS50119"/>
    </source>
</evidence>